<dbReference type="PANTHER" id="PTHR30595">
    <property type="entry name" value="GLPR-RELATED TRANSCRIPTIONAL REPRESSOR"/>
    <property type="match status" value="1"/>
</dbReference>
<organism evidence="2 3">
    <name type="scientific">Adlercreutzia faecimuris</name>
    <dbReference type="NCBI Taxonomy" id="2897341"/>
    <lineage>
        <taxon>Bacteria</taxon>
        <taxon>Bacillati</taxon>
        <taxon>Actinomycetota</taxon>
        <taxon>Coriobacteriia</taxon>
        <taxon>Eggerthellales</taxon>
        <taxon>Eggerthellaceae</taxon>
        <taxon>Adlercreutzia</taxon>
    </lineage>
</organism>
<gene>
    <name evidence="2" type="ORF">LPT13_10680</name>
</gene>
<evidence type="ECO:0000313" key="3">
    <source>
        <dbReference type="Proteomes" id="UP001430755"/>
    </source>
</evidence>
<sequence>MAEQELLRMIAHGEGPSMEFKRCGTSPGEDVFETICAFANRSGGTILLGIADDGTVTGVQAGQELAIQRNIASVARNPKLFSPPVSVETERHVIDDGTIIRIWVPLSPDVHSFKGTVFDRVADADIKIPPGSQTTALHLRKSGTFTEQRIYPYLRMDDLRLDVLAHARKLASTRTPGHPWSSLDDDQILRYAGLIGRDFSTGEEGLNLAAALLLGKDEVIAQILPAYKTDAIVRIHDADRYDDRIVVTTNLIDAQRQLMEFCAKNLPNPFFLEGDSRISLRDVICRELISNLLIHREYTNPFPAKLIIDENGIHTENASRAMFSGTISPLSFNPIPKNPLIARFFSQIAYADELGSGTRNLFKYSKHYLGADPILEEGDVFRAHVPKRAKDETAREPSRKAESAKGVPAIVMKLVQEGPVTVARVAEVAGVTRRTASSHLNRLAAEGVIVAHGETRNRRYELPPR</sequence>
<dbReference type="PANTHER" id="PTHR30595:SF6">
    <property type="entry name" value="SCHLAFEN ALBA-2 DOMAIN-CONTAINING PROTEIN"/>
    <property type="match status" value="1"/>
</dbReference>
<comment type="caution">
    <text evidence="2">The sequence shown here is derived from an EMBL/GenBank/DDBJ whole genome shotgun (WGS) entry which is preliminary data.</text>
</comment>
<reference evidence="2" key="1">
    <citation type="submission" date="2021-11" db="EMBL/GenBank/DDBJ databases">
        <title>A Novel Adlercreutzia Species, isolated from a Allomyrina dichotoma larva feces.</title>
        <authorList>
            <person name="Suh M.K."/>
        </authorList>
    </citation>
    <scope>NUCLEOTIDE SEQUENCE</scope>
    <source>
        <strain evidence="2">JBNU-10</strain>
    </source>
</reference>
<dbReference type="SUPFAM" id="SSF46785">
    <property type="entry name" value="Winged helix' DNA-binding domain"/>
    <property type="match status" value="1"/>
</dbReference>
<dbReference type="Gene3D" id="3.30.950.30">
    <property type="entry name" value="Schlafen, AAA domain"/>
    <property type="match status" value="1"/>
</dbReference>
<dbReference type="InterPro" id="IPR038475">
    <property type="entry name" value="RecG_C_sf"/>
</dbReference>
<dbReference type="InterPro" id="IPR007421">
    <property type="entry name" value="Schlafen_AlbA_2_dom"/>
</dbReference>
<dbReference type="InterPro" id="IPR036390">
    <property type="entry name" value="WH_DNA-bd_sf"/>
</dbReference>
<dbReference type="RefSeq" id="WP_242166341.1">
    <property type="nucleotide sequence ID" value="NZ_JAJMLW010000004.1"/>
</dbReference>
<keyword evidence="3" id="KW-1185">Reference proteome</keyword>
<protein>
    <submittedName>
        <fullName evidence="2">DNA binding domain-containing protein</fullName>
    </submittedName>
</protein>
<feature type="domain" description="Schlafen AlbA-2" evidence="1">
    <location>
        <begin position="14"/>
        <end position="125"/>
    </location>
</feature>
<dbReference type="Pfam" id="PF04326">
    <property type="entry name" value="SLFN_AlbA_2"/>
    <property type="match status" value="1"/>
</dbReference>
<proteinExistence type="predicted"/>
<dbReference type="Proteomes" id="UP001430755">
    <property type="component" value="Unassembled WGS sequence"/>
</dbReference>
<dbReference type="EMBL" id="JAJMLW010000004">
    <property type="protein sequence ID" value="MCI2242809.1"/>
    <property type="molecule type" value="Genomic_DNA"/>
</dbReference>
<evidence type="ECO:0000259" key="1">
    <source>
        <dbReference type="Pfam" id="PF04326"/>
    </source>
</evidence>
<name>A0ABS9WIV4_9ACTN</name>
<dbReference type="Gene3D" id="1.10.10.10">
    <property type="entry name" value="Winged helix-like DNA-binding domain superfamily/Winged helix DNA-binding domain"/>
    <property type="match status" value="1"/>
</dbReference>
<evidence type="ECO:0000313" key="2">
    <source>
        <dbReference type="EMBL" id="MCI2242809.1"/>
    </source>
</evidence>
<dbReference type="Gene3D" id="3.30.565.60">
    <property type="match status" value="1"/>
</dbReference>
<accession>A0ABS9WIV4</accession>
<dbReference type="InterPro" id="IPR036388">
    <property type="entry name" value="WH-like_DNA-bd_sf"/>
</dbReference>
<dbReference type="InterPro" id="IPR011991">
    <property type="entry name" value="ArsR-like_HTH"/>
</dbReference>
<dbReference type="CDD" id="cd00090">
    <property type="entry name" value="HTH_ARSR"/>
    <property type="match status" value="1"/>
</dbReference>
<dbReference type="InterPro" id="IPR038461">
    <property type="entry name" value="Schlafen_AlbA_2_dom_sf"/>
</dbReference>